<evidence type="ECO:0000313" key="2">
    <source>
        <dbReference type="Proteomes" id="UP000317178"/>
    </source>
</evidence>
<proteinExistence type="predicted"/>
<reference evidence="1 2" key="1">
    <citation type="submission" date="2019-02" db="EMBL/GenBank/DDBJ databases">
        <title>Deep-cultivation of Planctomycetes and their phenomic and genomic characterization uncovers novel biology.</title>
        <authorList>
            <person name="Wiegand S."/>
            <person name="Jogler M."/>
            <person name="Boedeker C."/>
            <person name="Pinto D."/>
            <person name="Vollmers J."/>
            <person name="Rivas-Marin E."/>
            <person name="Kohn T."/>
            <person name="Peeters S.H."/>
            <person name="Heuer A."/>
            <person name="Rast P."/>
            <person name="Oberbeckmann S."/>
            <person name="Bunk B."/>
            <person name="Jeske O."/>
            <person name="Meyerdierks A."/>
            <person name="Storesund J.E."/>
            <person name="Kallscheuer N."/>
            <person name="Luecker S."/>
            <person name="Lage O.M."/>
            <person name="Pohl T."/>
            <person name="Merkel B.J."/>
            <person name="Hornburger P."/>
            <person name="Mueller R.-W."/>
            <person name="Bruemmer F."/>
            <person name="Labrenz M."/>
            <person name="Spormann A.M."/>
            <person name="Op den Camp H."/>
            <person name="Overmann J."/>
            <person name="Amann R."/>
            <person name="Jetten M.S.M."/>
            <person name="Mascher T."/>
            <person name="Medema M.H."/>
            <person name="Devos D.P."/>
            <person name="Kaster A.-K."/>
            <person name="Ovreas L."/>
            <person name="Rohde M."/>
            <person name="Galperin M.Y."/>
            <person name="Jogler C."/>
        </authorList>
    </citation>
    <scope>NUCLEOTIDE SEQUENCE [LARGE SCALE GENOMIC DNA]</scope>
    <source>
        <strain evidence="1 2">Pla110</strain>
    </source>
</reference>
<sequence length="179" mass="20348">MVRRVCLTFLFMFAWGTALLLGTGLLKAEPPATPNPKEELFLSSGYLTPPHGSTHEFRLQVRLNEKGGSGSMQADENQCRVNLFGDITFSTAAYYPYRGINLKRVTDTTSPQHHLYEITYSTEESTNEDELELDLDEKKLRTSGVHQYLAVPTRDLGTYRLVFATEGTVDRIIRLERER</sequence>
<organism evidence="1 2">
    <name type="scientific">Polystyrenella longa</name>
    <dbReference type="NCBI Taxonomy" id="2528007"/>
    <lineage>
        <taxon>Bacteria</taxon>
        <taxon>Pseudomonadati</taxon>
        <taxon>Planctomycetota</taxon>
        <taxon>Planctomycetia</taxon>
        <taxon>Planctomycetales</taxon>
        <taxon>Planctomycetaceae</taxon>
        <taxon>Polystyrenella</taxon>
    </lineage>
</organism>
<name>A0A518CH74_9PLAN</name>
<keyword evidence="2" id="KW-1185">Reference proteome</keyword>
<dbReference type="AlphaFoldDB" id="A0A518CH74"/>
<dbReference type="Proteomes" id="UP000317178">
    <property type="component" value="Chromosome"/>
</dbReference>
<gene>
    <name evidence="1" type="ORF">Pla110_02810</name>
</gene>
<dbReference type="RefSeq" id="WP_144992449.1">
    <property type="nucleotide sequence ID" value="NZ_CP036281.1"/>
</dbReference>
<accession>A0A518CH74</accession>
<evidence type="ECO:0000313" key="1">
    <source>
        <dbReference type="EMBL" id="QDU78577.1"/>
    </source>
</evidence>
<dbReference type="KEGG" id="plon:Pla110_02810"/>
<protein>
    <submittedName>
        <fullName evidence="1">Uncharacterized protein</fullName>
    </submittedName>
</protein>
<dbReference type="EMBL" id="CP036281">
    <property type="protein sequence ID" value="QDU78577.1"/>
    <property type="molecule type" value="Genomic_DNA"/>
</dbReference>